<dbReference type="EMBL" id="BMAW01111891">
    <property type="protein sequence ID" value="GFT50145.1"/>
    <property type="molecule type" value="Genomic_DNA"/>
</dbReference>
<dbReference type="Proteomes" id="UP000887013">
    <property type="component" value="Unassembled WGS sequence"/>
</dbReference>
<comment type="caution">
    <text evidence="2">The sequence shown here is derived from an EMBL/GenBank/DDBJ whole genome shotgun (WGS) entry which is preliminary data.</text>
</comment>
<protein>
    <submittedName>
        <fullName evidence="2">Uncharacterized protein</fullName>
    </submittedName>
</protein>
<name>A0A8X6P420_NEPPI</name>
<evidence type="ECO:0000256" key="1">
    <source>
        <dbReference type="SAM" id="MobiDB-lite"/>
    </source>
</evidence>
<feature type="region of interest" description="Disordered" evidence="1">
    <location>
        <begin position="1"/>
        <end position="30"/>
    </location>
</feature>
<proteinExistence type="predicted"/>
<dbReference type="AlphaFoldDB" id="A0A8X6P420"/>
<reference evidence="2" key="1">
    <citation type="submission" date="2020-08" db="EMBL/GenBank/DDBJ databases">
        <title>Multicomponent nature underlies the extraordinary mechanical properties of spider dragline silk.</title>
        <authorList>
            <person name="Kono N."/>
            <person name="Nakamura H."/>
            <person name="Mori M."/>
            <person name="Yoshida Y."/>
            <person name="Ohtoshi R."/>
            <person name="Malay A.D."/>
            <person name="Moran D.A.P."/>
            <person name="Tomita M."/>
            <person name="Numata K."/>
            <person name="Arakawa K."/>
        </authorList>
    </citation>
    <scope>NUCLEOTIDE SEQUENCE</scope>
</reference>
<evidence type="ECO:0000313" key="2">
    <source>
        <dbReference type="EMBL" id="GFT50145.1"/>
    </source>
</evidence>
<organism evidence="2 3">
    <name type="scientific">Nephila pilipes</name>
    <name type="common">Giant wood spider</name>
    <name type="synonym">Nephila maculata</name>
    <dbReference type="NCBI Taxonomy" id="299642"/>
    <lineage>
        <taxon>Eukaryota</taxon>
        <taxon>Metazoa</taxon>
        <taxon>Ecdysozoa</taxon>
        <taxon>Arthropoda</taxon>
        <taxon>Chelicerata</taxon>
        <taxon>Arachnida</taxon>
        <taxon>Araneae</taxon>
        <taxon>Araneomorphae</taxon>
        <taxon>Entelegynae</taxon>
        <taxon>Araneoidea</taxon>
        <taxon>Nephilidae</taxon>
        <taxon>Nephila</taxon>
    </lineage>
</organism>
<gene>
    <name evidence="2" type="ORF">NPIL_132661</name>
</gene>
<evidence type="ECO:0000313" key="3">
    <source>
        <dbReference type="Proteomes" id="UP000887013"/>
    </source>
</evidence>
<accession>A0A8X6P420</accession>
<sequence>MEGSNNKSQQHCRKHRQKENNDPALGDRFFGAQSSQNHVSNKTFMVYKTVQETTKGRRFEIQRHPSAVARAGNSFKHLENTCCRHPVVIY</sequence>
<keyword evidence="3" id="KW-1185">Reference proteome</keyword>